<organism evidence="3 4">
    <name type="scientific">Perkinsus chesapeaki</name>
    <name type="common">Clam parasite</name>
    <name type="synonym">Perkinsus andrewsi</name>
    <dbReference type="NCBI Taxonomy" id="330153"/>
    <lineage>
        <taxon>Eukaryota</taxon>
        <taxon>Sar</taxon>
        <taxon>Alveolata</taxon>
        <taxon>Perkinsozoa</taxon>
        <taxon>Perkinsea</taxon>
        <taxon>Perkinsida</taxon>
        <taxon>Perkinsidae</taxon>
        <taxon>Perkinsus</taxon>
    </lineage>
</organism>
<sequence length="264" mass="29974">MRTHEVRIEQLEDRLIGLRSSRLQLEQAIQKEKGQHRAVEELLSNIGSTMPTKAAQRRLPDRISKELKAAILSGLSTELSSRSVRSNSDARCRDASRSSMRNSEKATSKQPVSIFSNPSILDEEPRELIVTVGGGLPLAVRLFRDRLSQGEVHPSGYMERFWQQFNLTQLMALPWMLVNTYGFLSQSTYELIDDVESPLNVLSHDEGKIWRLVCGLIATLPSQRDREFALDMCSGDGAWPGVRGALAEYSEFIRRRKEPYFHVE</sequence>
<keyword evidence="4" id="KW-1185">Reference proteome</keyword>
<feature type="compositionally biased region" description="Basic and acidic residues" evidence="2">
    <location>
        <begin position="88"/>
        <end position="107"/>
    </location>
</feature>
<gene>
    <name evidence="3" type="ORF">FOL47_008400</name>
</gene>
<dbReference type="Proteomes" id="UP000591131">
    <property type="component" value="Unassembled WGS sequence"/>
</dbReference>
<feature type="region of interest" description="Disordered" evidence="2">
    <location>
        <begin position="83"/>
        <end position="110"/>
    </location>
</feature>
<name>A0A7J6LEC0_PERCH</name>
<feature type="coiled-coil region" evidence="1">
    <location>
        <begin position="1"/>
        <end position="28"/>
    </location>
</feature>
<evidence type="ECO:0000256" key="1">
    <source>
        <dbReference type="SAM" id="Coils"/>
    </source>
</evidence>
<reference evidence="3 4" key="1">
    <citation type="submission" date="2020-04" db="EMBL/GenBank/DDBJ databases">
        <title>Perkinsus chesapeaki whole genome sequence.</title>
        <authorList>
            <person name="Bogema D.R."/>
        </authorList>
    </citation>
    <scope>NUCLEOTIDE SEQUENCE [LARGE SCALE GENOMIC DNA]</scope>
    <source>
        <strain evidence="3">ATCC PRA-425</strain>
    </source>
</reference>
<evidence type="ECO:0000256" key="2">
    <source>
        <dbReference type="SAM" id="MobiDB-lite"/>
    </source>
</evidence>
<dbReference type="EMBL" id="JAAPAO010000536">
    <property type="protein sequence ID" value="KAF4657546.1"/>
    <property type="molecule type" value="Genomic_DNA"/>
</dbReference>
<evidence type="ECO:0000313" key="4">
    <source>
        <dbReference type="Proteomes" id="UP000591131"/>
    </source>
</evidence>
<protein>
    <submittedName>
        <fullName evidence="3">Uncharacterized protein</fullName>
    </submittedName>
</protein>
<comment type="caution">
    <text evidence="3">The sequence shown here is derived from an EMBL/GenBank/DDBJ whole genome shotgun (WGS) entry which is preliminary data.</text>
</comment>
<keyword evidence="1" id="KW-0175">Coiled coil</keyword>
<evidence type="ECO:0000313" key="3">
    <source>
        <dbReference type="EMBL" id="KAF4657546.1"/>
    </source>
</evidence>
<accession>A0A7J6LEC0</accession>
<dbReference type="AlphaFoldDB" id="A0A7J6LEC0"/>
<proteinExistence type="predicted"/>